<dbReference type="PATRIC" id="fig|1616.3.peg.21"/>
<comment type="caution">
    <text evidence="1">The sequence shown here is derived from an EMBL/GenBank/DDBJ whole genome shotgun (WGS) entry which is preliminary data.</text>
</comment>
<dbReference type="InterPro" id="IPR007487">
    <property type="entry name" value="ABC_transpt-TYRBP-like"/>
</dbReference>
<dbReference type="InterPro" id="IPR047776">
    <property type="entry name" value="ABC_SBP_TrpX-like"/>
</dbReference>
<evidence type="ECO:0000313" key="1">
    <source>
        <dbReference type="EMBL" id="KRN75540.1"/>
    </source>
</evidence>
<proteinExistence type="predicted"/>
<evidence type="ECO:0008006" key="3">
    <source>
        <dbReference type="Google" id="ProtNLM"/>
    </source>
</evidence>
<gene>
    <name evidence="1" type="ORF">IV73_GL000021</name>
</gene>
<keyword evidence="2" id="KW-1185">Reference proteome</keyword>
<accession>A0A0R2JN54</accession>
<dbReference type="Proteomes" id="UP000051655">
    <property type="component" value="Unassembled WGS sequence"/>
</dbReference>
<dbReference type="PANTHER" id="PTHR35271">
    <property type="entry name" value="ABC TRANSPORTER, SUBSTRATE-BINDING LIPOPROTEIN-RELATED"/>
    <property type="match status" value="1"/>
</dbReference>
<dbReference type="CDD" id="cd06325">
    <property type="entry name" value="PBP1_ABC_unchar_transporter"/>
    <property type="match status" value="1"/>
</dbReference>
<sequence length="328" mass="34809">MNHKILGTIVGLAALLGVAGVQENRQPADQAVKTVGILQYMSHPALTEIYHGIEQGLQDEGYQVGKNINIDLQNAQGDQSNLKTMAAHFASTKPAVTVGIATPAAVSLVNTMQQQPVVFAGSTNPVGAKLVPRYQHPGGNVTGVSDQAPLQAQLKLMQTLVPSMHTVGVIYTSSDDSATTEARKFMRLAQKHGIKIKAYSIASTNDLNQTSLQMLQAGNVDAAFVPTDNTIAGAIDTLMQNAKNVQIPVFPTVDSMVEKGGLASESISQKGIGRATGHMVGHILSGAKPGDQDVEFMQQGNLVINQTVADELQIKIPDNLRTKAKMIK</sequence>
<dbReference type="Gene3D" id="3.40.50.2300">
    <property type="match status" value="2"/>
</dbReference>
<protein>
    <recommendedName>
        <fullName evidence="3">ABC transporter substrate-binding protein</fullName>
    </recommendedName>
</protein>
<reference evidence="1 2" key="1">
    <citation type="journal article" date="2015" name="Genome Announc.">
        <title>Expanding the biotechnology potential of lactobacilli through comparative genomics of 213 strains and associated genera.</title>
        <authorList>
            <person name="Sun Z."/>
            <person name="Harris H.M."/>
            <person name="McCann A."/>
            <person name="Guo C."/>
            <person name="Argimon S."/>
            <person name="Zhang W."/>
            <person name="Yang X."/>
            <person name="Jeffery I.B."/>
            <person name="Cooney J.C."/>
            <person name="Kagawa T.F."/>
            <person name="Liu W."/>
            <person name="Song Y."/>
            <person name="Salvetti E."/>
            <person name="Wrobel A."/>
            <person name="Rasinkangas P."/>
            <person name="Parkhill J."/>
            <person name="Rea M.C."/>
            <person name="O'Sullivan O."/>
            <person name="Ritari J."/>
            <person name="Douillard F.P."/>
            <person name="Paul Ross R."/>
            <person name="Yang R."/>
            <person name="Briner A.E."/>
            <person name="Felis G.E."/>
            <person name="de Vos W.M."/>
            <person name="Barrangou R."/>
            <person name="Klaenhammer T.R."/>
            <person name="Caufield P.W."/>
            <person name="Cui Y."/>
            <person name="Zhang H."/>
            <person name="O'Toole P.W."/>
        </authorList>
    </citation>
    <scope>NUCLEOTIDE SEQUENCE [LARGE SCALE GENOMIC DNA]</scope>
    <source>
        <strain evidence="1 2">DSM 20593</strain>
    </source>
</reference>
<dbReference type="NCBIfam" id="NF041285">
    <property type="entry name" value="ABC_SBP_TrpX"/>
    <property type="match status" value="1"/>
</dbReference>
<dbReference type="PANTHER" id="PTHR35271:SF1">
    <property type="entry name" value="ABC TRANSPORTER, SUBSTRATE-BINDING LIPOPROTEIN"/>
    <property type="match status" value="1"/>
</dbReference>
<dbReference type="RefSeq" id="WP_057753183.1">
    <property type="nucleotide sequence ID" value="NZ_JQBP01000001.1"/>
</dbReference>
<dbReference type="Pfam" id="PF04392">
    <property type="entry name" value="ABC_sub_bind"/>
    <property type="match status" value="1"/>
</dbReference>
<dbReference type="STRING" id="1616.IV73_GL000021"/>
<dbReference type="SUPFAM" id="SSF53822">
    <property type="entry name" value="Periplasmic binding protein-like I"/>
    <property type="match status" value="1"/>
</dbReference>
<organism evidence="1 2">
    <name type="scientific">Weissella kandleri</name>
    <dbReference type="NCBI Taxonomy" id="1616"/>
    <lineage>
        <taxon>Bacteria</taxon>
        <taxon>Bacillati</taxon>
        <taxon>Bacillota</taxon>
        <taxon>Bacilli</taxon>
        <taxon>Lactobacillales</taxon>
        <taxon>Lactobacillaceae</taxon>
        <taxon>Weissella</taxon>
    </lineage>
</organism>
<dbReference type="InterPro" id="IPR028082">
    <property type="entry name" value="Peripla_BP_I"/>
</dbReference>
<name>A0A0R2JN54_9LACO</name>
<dbReference type="AlphaFoldDB" id="A0A0R2JN54"/>
<dbReference type="OrthoDB" id="9776955at2"/>
<evidence type="ECO:0000313" key="2">
    <source>
        <dbReference type="Proteomes" id="UP000051655"/>
    </source>
</evidence>
<dbReference type="EMBL" id="JQBP01000001">
    <property type="protein sequence ID" value="KRN75540.1"/>
    <property type="molecule type" value="Genomic_DNA"/>
</dbReference>